<feature type="compositionally biased region" description="Low complexity" evidence="6">
    <location>
        <begin position="218"/>
        <end position="234"/>
    </location>
</feature>
<keyword evidence="3" id="KW-0963">Cytoplasm</keyword>
<dbReference type="Pfam" id="PF08565">
    <property type="entry name" value="CDC37_M"/>
    <property type="match status" value="1"/>
</dbReference>
<evidence type="ECO:0000313" key="11">
    <source>
        <dbReference type="Proteomes" id="UP000310189"/>
    </source>
</evidence>
<name>A0A4T0FKC6_9BASI</name>
<proteinExistence type="inferred from homology"/>
<organism evidence="10 11">
    <name type="scientific">Wallemia hederae</name>
    <dbReference type="NCBI Taxonomy" id="1540922"/>
    <lineage>
        <taxon>Eukaryota</taxon>
        <taxon>Fungi</taxon>
        <taxon>Dikarya</taxon>
        <taxon>Basidiomycota</taxon>
        <taxon>Wallemiomycotina</taxon>
        <taxon>Wallemiomycetes</taxon>
        <taxon>Wallemiales</taxon>
        <taxon>Wallemiaceae</taxon>
        <taxon>Wallemia</taxon>
    </lineage>
</organism>
<gene>
    <name evidence="10" type="ORF">E3P99_02470</name>
</gene>
<dbReference type="OrthoDB" id="440202at2759"/>
<feature type="domain" description="Cdc37 C-terminal" evidence="7">
    <location>
        <begin position="375"/>
        <end position="467"/>
    </location>
</feature>
<dbReference type="SUPFAM" id="SSF101391">
    <property type="entry name" value="Hsp90 co-chaperone CDC37"/>
    <property type="match status" value="1"/>
</dbReference>
<evidence type="ECO:0000259" key="7">
    <source>
        <dbReference type="SMART" id="SM01069"/>
    </source>
</evidence>
<evidence type="ECO:0000313" key="10">
    <source>
        <dbReference type="EMBL" id="TIA88658.1"/>
    </source>
</evidence>
<evidence type="ECO:0000259" key="8">
    <source>
        <dbReference type="SMART" id="SM01070"/>
    </source>
</evidence>
<dbReference type="GO" id="GO:0051087">
    <property type="term" value="F:protein-folding chaperone binding"/>
    <property type="evidence" value="ECO:0007669"/>
    <property type="project" value="TreeGrafter"/>
</dbReference>
<evidence type="ECO:0000256" key="5">
    <source>
        <dbReference type="ARBA" id="ARBA00031396"/>
    </source>
</evidence>
<reference evidence="10 11" key="1">
    <citation type="submission" date="2019-03" db="EMBL/GenBank/DDBJ databases">
        <title>Sequencing 23 genomes of Wallemia ichthyophaga.</title>
        <authorList>
            <person name="Gostincar C."/>
        </authorList>
    </citation>
    <scope>NUCLEOTIDE SEQUENCE [LARGE SCALE GENOMIC DNA]</scope>
    <source>
        <strain evidence="10 11">EXF-5753</strain>
    </source>
</reference>
<comment type="subcellular location">
    <subcellularLocation>
        <location evidence="1">Cytoplasm</location>
    </subcellularLocation>
</comment>
<dbReference type="InterPro" id="IPR013873">
    <property type="entry name" value="Cdc37_C"/>
</dbReference>
<dbReference type="InterPro" id="IPR013855">
    <property type="entry name" value="Cdc37_N_dom"/>
</dbReference>
<feature type="domain" description="Cdc37 Hsp90 binding" evidence="8">
    <location>
        <begin position="184"/>
        <end position="362"/>
    </location>
</feature>
<dbReference type="GO" id="GO:0050821">
    <property type="term" value="P:protein stabilization"/>
    <property type="evidence" value="ECO:0007669"/>
    <property type="project" value="TreeGrafter"/>
</dbReference>
<dbReference type="SMART" id="SM01070">
    <property type="entry name" value="CDC37_M"/>
    <property type="match status" value="1"/>
</dbReference>
<protein>
    <recommendedName>
        <fullName evidence="5">Hsp90 chaperone protein kinase-targeting subunit</fullName>
    </recommendedName>
</protein>
<dbReference type="SMART" id="SM01071">
    <property type="entry name" value="CDC37_N"/>
    <property type="match status" value="1"/>
</dbReference>
<accession>A0A4T0FKC6</accession>
<evidence type="ECO:0000256" key="4">
    <source>
        <dbReference type="ARBA" id="ARBA00023186"/>
    </source>
</evidence>
<dbReference type="GO" id="GO:0019901">
    <property type="term" value="F:protein kinase binding"/>
    <property type="evidence" value="ECO:0007669"/>
    <property type="project" value="InterPro"/>
</dbReference>
<dbReference type="SMART" id="SM01069">
    <property type="entry name" value="CDC37_C"/>
    <property type="match status" value="1"/>
</dbReference>
<dbReference type="EMBL" id="SPNW01000035">
    <property type="protein sequence ID" value="TIA88658.1"/>
    <property type="molecule type" value="Genomic_DNA"/>
</dbReference>
<evidence type="ECO:0000256" key="2">
    <source>
        <dbReference type="ARBA" id="ARBA00006222"/>
    </source>
</evidence>
<evidence type="ECO:0000256" key="3">
    <source>
        <dbReference type="ARBA" id="ARBA00022490"/>
    </source>
</evidence>
<dbReference type="Pfam" id="PF03234">
    <property type="entry name" value="CDC37_N"/>
    <property type="match status" value="1"/>
</dbReference>
<dbReference type="Pfam" id="PF08564">
    <property type="entry name" value="CDC37_C"/>
    <property type="match status" value="1"/>
</dbReference>
<dbReference type="InterPro" id="IPR038189">
    <property type="entry name" value="Cdc37_Hsp90-bd_sf"/>
</dbReference>
<dbReference type="PANTHER" id="PTHR12800:SF4">
    <property type="entry name" value="HSP90 CO-CHAPERONE CDC37"/>
    <property type="match status" value="1"/>
</dbReference>
<dbReference type="GO" id="GO:0006457">
    <property type="term" value="P:protein folding"/>
    <property type="evidence" value="ECO:0007669"/>
    <property type="project" value="TreeGrafter"/>
</dbReference>
<keyword evidence="4" id="KW-0143">Chaperone</keyword>
<dbReference type="Gene3D" id="1.20.58.610">
    <property type="entry name" value="Cdc37, Hsp90 binding domain"/>
    <property type="match status" value="1"/>
</dbReference>
<dbReference type="PANTHER" id="PTHR12800">
    <property type="entry name" value="CDC37-RELATED"/>
    <property type="match status" value="1"/>
</dbReference>
<feature type="region of interest" description="Disordered" evidence="6">
    <location>
        <begin position="204"/>
        <end position="238"/>
    </location>
</feature>
<evidence type="ECO:0000256" key="6">
    <source>
        <dbReference type="SAM" id="MobiDB-lite"/>
    </source>
</evidence>
<dbReference type="GO" id="GO:0051082">
    <property type="term" value="F:unfolded protein binding"/>
    <property type="evidence" value="ECO:0007669"/>
    <property type="project" value="TreeGrafter"/>
</dbReference>
<dbReference type="GO" id="GO:0031072">
    <property type="term" value="F:heat shock protein binding"/>
    <property type="evidence" value="ECO:0007669"/>
    <property type="project" value="TreeGrafter"/>
</dbReference>
<dbReference type="InterPro" id="IPR004918">
    <property type="entry name" value="Cdc37"/>
</dbReference>
<dbReference type="AlphaFoldDB" id="A0A4T0FKC6"/>
<dbReference type="Proteomes" id="UP000310189">
    <property type="component" value="Unassembled WGS sequence"/>
</dbReference>
<feature type="compositionally biased region" description="Gly residues" evidence="6">
    <location>
        <begin position="208"/>
        <end position="217"/>
    </location>
</feature>
<evidence type="ECO:0000259" key="9">
    <source>
        <dbReference type="SMART" id="SM01071"/>
    </source>
</evidence>
<comment type="similarity">
    <text evidence="2">Belongs to the CDC37 family.</text>
</comment>
<evidence type="ECO:0000256" key="1">
    <source>
        <dbReference type="ARBA" id="ARBA00004496"/>
    </source>
</evidence>
<keyword evidence="11" id="KW-1185">Reference proteome</keyword>
<comment type="caution">
    <text evidence="10">The sequence shown here is derived from an EMBL/GenBank/DDBJ whole genome shotgun (WGS) entry which is preliminary data.</text>
</comment>
<dbReference type="InterPro" id="IPR013874">
    <property type="entry name" value="Cdc37_Hsp90-bd"/>
</dbReference>
<sequence>MPLNYDKWANLELSDDSDIEVHPNVDKKSFIKWKQQDIHQKREERKATRERLGIELQINQTLLPRIQTIISGVTKEGPQVFSAEVARLGSNPSPDKPQTKAKDQPTYDEMMQNLFIQVWDKSRAYMDDKDKLAQELISQLSTTEKSVVERNAAIHKEIADIDEQEKDKITSEGIRTGFDSSHVNKIADDQNAPEKKQTTQSLEVLNPGAGGDAGGGAAAAAAAPSSTPASTNADDLPDLSPNMARLAQIPLRQYKALVEIIAGDRSLLRDETTDALFVEAFNAGMEGKQRSEYAMRCVNAGLFVQYCNKLGKDGLSLFMQRLTQAREAEAVFMKDVQDTHARIMERSAVLASQSSSSQDKEQIQLMSEGDTTITFDVPEGPAPENIVLEGDGKLQQLDPETVKQWLNERWNIFNAFDQNLKDALQSGSLDSVNKYLGDLPVSTAEKVVKDLDRAGILNFSSSEIRDETV</sequence>
<dbReference type="GO" id="GO:0005737">
    <property type="term" value="C:cytoplasm"/>
    <property type="evidence" value="ECO:0007669"/>
    <property type="project" value="UniProtKB-SubCell"/>
</dbReference>
<feature type="domain" description="Cdc37 N-terminal" evidence="9">
    <location>
        <begin position="2"/>
        <end position="181"/>
    </location>
</feature>